<protein>
    <submittedName>
        <fullName evidence="2">Uncharacterized protein</fullName>
    </submittedName>
</protein>
<keyword evidence="3" id="KW-1185">Reference proteome</keyword>
<sequence>MIRCKKELGESTKSRQQDCRQQLQNQQRPQHRLSQPPARAQAHQQHFDNSELDSDHYNNDDREPVHGHTNNIHIDTEHVDDHAKNCILQYVDDNTNNYNLKHFNYNSYNYSCEYIDSHAYNYCREHINDKYYNKNRVVKNHVDPESIINALLNEQAV</sequence>
<evidence type="ECO:0000313" key="3">
    <source>
        <dbReference type="Proteomes" id="UP001303046"/>
    </source>
</evidence>
<accession>A0ABR1EUA3</accession>
<evidence type="ECO:0000256" key="1">
    <source>
        <dbReference type="SAM" id="MobiDB-lite"/>
    </source>
</evidence>
<gene>
    <name evidence="2" type="primary">Necator_chrX.g25912</name>
    <name evidence="2" type="ORF">RB195_025746</name>
</gene>
<feature type="compositionally biased region" description="Basic and acidic residues" evidence="1">
    <location>
        <begin position="1"/>
        <end position="18"/>
    </location>
</feature>
<feature type="compositionally biased region" description="Low complexity" evidence="1">
    <location>
        <begin position="35"/>
        <end position="44"/>
    </location>
</feature>
<organism evidence="2 3">
    <name type="scientific">Necator americanus</name>
    <name type="common">Human hookworm</name>
    <dbReference type="NCBI Taxonomy" id="51031"/>
    <lineage>
        <taxon>Eukaryota</taxon>
        <taxon>Metazoa</taxon>
        <taxon>Ecdysozoa</taxon>
        <taxon>Nematoda</taxon>
        <taxon>Chromadorea</taxon>
        <taxon>Rhabditida</taxon>
        <taxon>Rhabditina</taxon>
        <taxon>Rhabditomorpha</taxon>
        <taxon>Strongyloidea</taxon>
        <taxon>Ancylostomatidae</taxon>
        <taxon>Bunostominae</taxon>
        <taxon>Necator</taxon>
    </lineage>
</organism>
<comment type="caution">
    <text evidence="2">The sequence shown here is derived from an EMBL/GenBank/DDBJ whole genome shotgun (WGS) entry which is preliminary data.</text>
</comment>
<feature type="compositionally biased region" description="Low complexity" evidence="1">
    <location>
        <begin position="19"/>
        <end position="28"/>
    </location>
</feature>
<proteinExistence type="predicted"/>
<dbReference type="Proteomes" id="UP001303046">
    <property type="component" value="Unassembled WGS sequence"/>
</dbReference>
<reference evidence="2 3" key="1">
    <citation type="submission" date="2023-08" db="EMBL/GenBank/DDBJ databases">
        <title>A Necator americanus chromosomal reference genome.</title>
        <authorList>
            <person name="Ilik V."/>
            <person name="Petrzelkova K.J."/>
            <person name="Pardy F."/>
            <person name="Fuh T."/>
            <person name="Niatou-Singa F.S."/>
            <person name="Gouil Q."/>
            <person name="Baker L."/>
            <person name="Ritchie M.E."/>
            <person name="Jex A.R."/>
            <person name="Gazzola D."/>
            <person name="Li H."/>
            <person name="Toshio Fujiwara R."/>
            <person name="Zhan B."/>
            <person name="Aroian R.V."/>
            <person name="Pafco B."/>
            <person name="Schwarz E.M."/>
        </authorList>
    </citation>
    <scope>NUCLEOTIDE SEQUENCE [LARGE SCALE GENOMIC DNA]</scope>
    <source>
        <strain evidence="2 3">Aroian</strain>
        <tissue evidence="2">Whole animal</tissue>
    </source>
</reference>
<evidence type="ECO:0000313" key="2">
    <source>
        <dbReference type="EMBL" id="KAK6766020.1"/>
    </source>
</evidence>
<dbReference type="EMBL" id="JAVFWL010000006">
    <property type="protein sequence ID" value="KAK6766020.1"/>
    <property type="molecule type" value="Genomic_DNA"/>
</dbReference>
<feature type="compositionally biased region" description="Basic and acidic residues" evidence="1">
    <location>
        <begin position="45"/>
        <end position="66"/>
    </location>
</feature>
<feature type="region of interest" description="Disordered" evidence="1">
    <location>
        <begin position="1"/>
        <end position="69"/>
    </location>
</feature>
<name>A0ABR1EUA3_NECAM</name>